<evidence type="ECO:0000256" key="2">
    <source>
        <dbReference type="ARBA" id="ARBA00009700"/>
    </source>
</evidence>
<keyword evidence="4 6" id="KW-1133">Transmembrane helix</keyword>
<dbReference type="PANTHER" id="PTHR21433">
    <property type="entry name" value="TRANSMEMBRANE PROTEIN INDUCED BY TUMOR NECROSIS FACTOR ALPHA"/>
    <property type="match status" value="1"/>
</dbReference>
<dbReference type="Proteomes" id="UP000652761">
    <property type="component" value="Unassembled WGS sequence"/>
</dbReference>
<proteinExistence type="inferred from homology"/>
<gene>
    <name evidence="7" type="ORF">Taro_033930</name>
</gene>
<evidence type="ECO:0000313" key="8">
    <source>
        <dbReference type="Proteomes" id="UP000652761"/>
    </source>
</evidence>
<evidence type="ECO:0000256" key="3">
    <source>
        <dbReference type="ARBA" id="ARBA00022692"/>
    </source>
</evidence>
<dbReference type="GO" id="GO:0016020">
    <property type="term" value="C:membrane"/>
    <property type="evidence" value="ECO:0007669"/>
    <property type="project" value="UniProtKB-SubCell"/>
</dbReference>
<dbReference type="EMBL" id="NMUH01002632">
    <property type="protein sequence ID" value="MQM01180.1"/>
    <property type="molecule type" value="Genomic_DNA"/>
</dbReference>
<sequence length="144" mass="16209">MFMELETKLMSITCSQARRMDVVWGETAGVEGQLWLLCPILFILQIFEAYVGVKLLLNALEGLVPEWQVVVCGILLVLMAVGNFANTVQTLMAKSRFKAKMKRKEDSGSAWSDVCGSNEQSLESHCSRKDAFYKEGNKFKSQYV</sequence>
<feature type="transmembrane region" description="Helical" evidence="6">
    <location>
        <begin position="28"/>
        <end position="47"/>
    </location>
</feature>
<dbReference type="PANTHER" id="PTHR21433:SF0">
    <property type="entry name" value="TRANSMEMBRANE PROTEIN 120 HOMOLOG"/>
    <property type="match status" value="1"/>
</dbReference>
<organism evidence="7 8">
    <name type="scientific">Colocasia esculenta</name>
    <name type="common">Wild taro</name>
    <name type="synonym">Arum esculentum</name>
    <dbReference type="NCBI Taxonomy" id="4460"/>
    <lineage>
        <taxon>Eukaryota</taxon>
        <taxon>Viridiplantae</taxon>
        <taxon>Streptophyta</taxon>
        <taxon>Embryophyta</taxon>
        <taxon>Tracheophyta</taxon>
        <taxon>Spermatophyta</taxon>
        <taxon>Magnoliopsida</taxon>
        <taxon>Liliopsida</taxon>
        <taxon>Araceae</taxon>
        <taxon>Aroideae</taxon>
        <taxon>Colocasieae</taxon>
        <taxon>Colocasia</taxon>
    </lineage>
</organism>
<reference evidence="7" key="1">
    <citation type="submission" date="2017-07" db="EMBL/GenBank/DDBJ databases">
        <title>Taro Niue Genome Assembly and Annotation.</title>
        <authorList>
            <person name="Atibalentja N."/>
            <person name="Keating K."/>
            <person name="Fields C.J."/>
        </authorList>
    </citation>
    <scope>NUCLEOTIDE SEQUENCE</scope>
    <source>
        <strain evidence="7">Niue_2</strain>
        <tissue evidence="7">Leaf</tissue>
    </source>
</reference>
<comment type="similarity">
    <text evidence="2">Belongs to the TMEM120 family.</text>
</comment>
<feature type="transmembrane region" description="Helical" evidence="6">
    <location>
        <begin position="67"/>
        <end position="93"/>
    </location>
</feature>
<dbReference type="InterPro" id="IPR012926">
    <property type="entry name" value="TMEM120A/B"/>
</dbReference>
<evidence type="ECO:0000256" key="4">
    <source>
        <dbReference type="ARBA" id="ARBA00022989"/>
    </source>
</evidence>
<evidence type="ECO:0000313" key="7">
    <source>
        <dbReference type="EMBL" id="MQM01180.1"/>
    </source>
</evidence>
<dbReference type="Pfam" id="PF07851">
    <property type="entry name" value="TMEM120A-B"/>
    <property type="match status" value="1"/>
</dbReference>
<protein>
    <submittedName>
        <fullName evidence="7">Uncharacterized protein</fullName>
    </submittedName>
</protein>
<keyword evidence="8" id="KW-1185">Reference proteome</keyword>
<evidence type="ECO:0000256" key="1">
    <source>
        <dbReference type="ARBA" id="ARBA00004141"/>
    </source>
</evidence>
<accession>A0A843WDZ5</accession>
<comment type="caution">
    <text evidence="7">The sequence shown here is derived from an EMBL/GenBank/DDBJ whole genome shotgun (WGS) entry which is preliminary data.</text>
</comment>
<name>A0A843WDZ5_COLES</name>
<keyword evidence="5 6" id="KW-0472">Membrane</keyword>
<comment type="subcellular location">
    <subcellularLocation>
        <location evidence="1">Membrane</location>
        <topology evidence="1">Multi-pass membrane protein</topology>
    </subcellularLocation>
</comment>
<keyword evidence="3 6" id="KW-0812">Transmembrane</keyword>
<evidence type="ECO:0000256" key="5">
    <source>
        <dbReference type="ARBA" id="ARBA00023136"/>
    </source>
</evidence>
<evidence type="ECO:0000256" key="6">
    <source>
        <dbReference type="SAM" id="Phobius"/>
    </source>
</evidence>
<dbReference type="OrthoDB" id="2015098at2759"/>
<dbReference type="AlphaFoldDB" id="A0A843WDZ5"/>